<name>A0A2U1UDC1_9GAMM</name>
<reference evidence="1 2" key="1">
    <citation type="submission" date="2018-04" db="EMBL/GenBank/DDBJ databases">
        <title>Brenneria corticis sp.nov.</title>
        <authorList>
            <person name="Li Y."/>
        </authorList>
    </citation>
    <scope>NUCLEOTIDE SEQUENCE [LARGE SCALE GENOMIC DNA]</scope>
    <source>
        <strain evidence="1 2">CFCC 11842</strain>
    </source>
</reference>
<keyword evidence="2" id="KW-1185">Reference proteome</keyword>
<comment type="caution">
    <text evidence="1">The sequence shown here is derived from an EMBL/GenBank/DDBJ whole genome shotgun (WGS) entry which is preliminary data.</text>
</comment>
<gene>
    <name evidence="1" type="ORF">DDT56_01495</name>
</gene>
<evidence type="ECO:0000313" key="1">
    <source>
        <dbReference type="EMBL" id="PWC19675.1"/>
    </source>
</evidence>
<protein>
    <submittedName>
        <fullName evidence="1">Acyl carrier protein</fullName>
    </submittedName>
</protein>
<accession>A0A2U1UDC1</accession>
<dbReference type="Pfam" id="PF07377">
    <property type="entry name" value="DUF1493"/>
    <property type="match status" value="1"/>
</dbReference>
<dbReference type="EMBL" id="QDKH01000001">
    <property type="protein sequence ID" value="PWC19675.1"/>
    <property type="molecule type" value="Genomic_DNA"/>
</dbReference>
<dbReference type="RefSeq" id="WP_136164735.1">
    <property type="nucleotide sequence ID" value="NZ_KZ819071.1"/>
</dbReference>
<evidence type="ECO:0000313" key="2">
    <source>
        <dbReference type="Proteomes" id="UP000296159"/>
    </source>
</evidence>
<dbReference type="Proteomes" id="UP000296159">
    <property type="component" value="Unassembled WGS sequence"/>
</dbReference>
<proteinExistence type="predicted"/>
<organism evidence="1 2">
    <name type="scientific">Brenneria corticis</name>
    <dbReference type="NCBI Taxonomy" id="2173106"/>
    <lineage>
        <taxon>Bacteria</taxon>
        <taxon>Pseudomonadati</taxon>
        <taxon>Pseudomonadota</taxon>
        <taxon>Gammaproteobacteria</taxon>
        <taxon>Enterobacterales</taxon>
        <taxon>Pectobacteriaceae</taxon>
        <taxon>Brenneria</taxon>
    </lineage>
</organism>
<dbReference type="AlphaFoldDB" id="A0A2U1UDC1"/>
<sequence length="98" mass="11574">MVNDDIEKAVFDLVEGYNGYWFWLRKRYPLKKETDLNADFRMAPEDAAELLENYAEKFSINPKEIDFDKFFPPNLSTPHQPLTISMLIESARAGHWLY</sequence>
<dbReference type="InterPro" id="IPR010862">
    <property type="entry name" value="DUF1493"/>
</dbReference>